<keyword evidence="4" id="KW-0106">Calcium</keyword>
<dbReference type="SMART" id="SM00710">
    <property type="entry name" value="PbH1"/>
    <property type="match status" value="11"/>
</dbReference>
<evidence type="ECO:0000256" key="5">
    <source>
        <dbReference type="ARBA" id="ARBA00022889"/>
    </source>
</evidence>
<dbReference type="CDD" id="cd11304">
    <property type="entry name" value="Cadherin_repeat"/>
    <property type="match status" value="2"/>
</dbReference>
<sequence length="2042" mass="209745">MRKLFALVLFFLLTHWSWAQTTYTVTNTNDDGAGSLREAMTLAEGSSGADIIDMTGITGTITLASALPDITQDLTINGSGSSDLAIDGAGTYRIFFIVNETAPTVVINDLTLQNGLAKGQDKNYAGAGAGMGGAIYADNATLSLENVIFDGNTAQGGNGGVAGGTHSGGAGPFDTGGAPGSSGPNGNPGGTGGFGSGGGVGGAATVYGGGANGRGGTGGYGAGAGAPGVANFQAPGTSPGGTGGMFGGSTNSFNGSSSSSARSGGGGGGLGGALFVRAGSAEFTNVTFSNNQASKGLGGAYSGDGQGKGGALFLMDGVTAEGVGVSFSNNTASNAGETDSDNNNNYGTLSIITNIVIESNPEDDEISEGEDVIFSVAVTGSGATYQWQVNDGSTWSDLEDDDQISGSDTEELSLTCLDINWDQYQFRCVVEGTLNTETSEVATLTVNPTAALEVTITGQDFILCGAQEITFTAVAENVETTPEYQWVVNGEEVPDETGEDFSYEVSAGDEISVILSESGTCYTRAAATSEIITIVESDTIAVTTDASSGQGSFAWAVALANTAACDQTITVDLTGLPDNSTINISGILITASRLKIVGPGRDLLRFEDTTPSSYSLSSQGMEYLEMSGFELYHDQGNTSDGLRLESSMTILSEIAVSGYTQNGISTVSMDNDFDQLFLSDNSKGILFYSSQLGAQTSSEVPASVSLTNSEFDNNETSVFINDFQSFTTSTIENVVIKNNQDQYDGGLQINLYNSSGSFTTTHYITNVSFINAYASGVNLKASDGNDQIIAHFTNCTFSGNGIRSYDDNLDSETTYISALANKNSEVILTNCTFAQNAIAISYDEVSGGSALATIKNSIFVGNTISNVYTSTGEATVTESNNIGYPTFSGVASDVINTTLTDPSGTGLLVHELVVCTSSALDAGDDSVAPETDQLGNTRSGISDLGAVESQGFINTQPQDLKDFLGNEASFSVVASADTPTYQWQVSSGGEYTDLADDATYSGTQTSELTIAELSDDLDGNSYRVVINGLCENISSGALLDVIHYPTSEDGSIITQEDATYSFQESDIAFADSDEDLFAGIQIISDVSLGYLLYDGDAVSTDVTYSDLTLLTFTPEANANGEGYATFTFKVADDSGEDVLSTLTYTMTIDVSPVGDAPTDISLSKSDIDEDAAVGSAIGTLTTTDVDADDTFSYEVLTSIEIGGQTIFPIVANGDQLVTTVPLDFEQVPQYLIEVEVTDGYDLTFTKSFLLSTNDVNEAPTNLALSVSTVDENTTVGDKVGDFSSDDQDTGAAEATFSLKDGATDNAAFTITDNALYVAEVFDFETRSSYEVTVLANDGNGGETEGVFTITVNDLNEAPTAITLSVAAIDENEASGTLIGVLSAADADAGDSHTFSLASGVDDNDSFTVSGSDLSAAESFDFETKDTYTITVTATDAGGLTYDESLMISISDVFEKLDQVITFDVLPAKAFGDADFTLTGSSSSGLALTYASSDPAIAKVSGTTVSILKVGSVTITASQAGDDTYNPATDVSQTLTIGKASQSITFGALEDKAFGDADFDLTATASSGLSVSYASSDESIATIAGATVTIHAAGTVEITASHGGDDNYAAAGSVTQTLTIGKASQSITFSTLEDKTFGDAAFDLTATASSGLSVTYVSSDESIATIAGATVTIHAAGTVEITASQAGDDNYTAAGSVAQSLTIGKASQSITFGALEDKTFGDAAFDLTATASSGLSVSYVSSDESIATIAGATVTIHATGTVEITASQTGDDNYAAAGSVAQSLTIGKASQSITFGALEDKTFGDAAFDLTATASSGLSISYVSSDPAVASVSGSTITIHAAGSATISATQSGDGNFLAATDVQQVLTVNKASQSIAFEDVDDIPVGSAPVALRATASSGLEVTYTVTGPVTLSGNSITATGAGLVTVTANQDGNENYLAATPVVVSFEVLAGQSVVLSVLQEELTIYPNPFTDRFTLDVTSPYQGEVHLSLSDLSGRVVFSARYEKSAGRLVMEENVVLAPGIYTMILTVGNERVLRRVIKE</sequence>
<dbReference type="PROSITE" id="PS50268">
    <property type="entry name" value="CADHERIN_2"/>
    <property type="match status" value="3"/>
</dbReference>
<dbReference type="InterPro" id="IPR011050">
    <property type="entry name" value="Pectin_lyase_fold/virulence"/>
</dbReference>
<feature type="chain" id="PRO_5046520377" evidence="9">
    <location>
        <begin position="20"/>
        <end position="2042"/>
    </location>
</feature>
<dbReference type="InterPro" id="IPR059226">
    <property type="entry name" value="Choice_anch_Q_dom"/>
</dbReference>
<evidence type="ECO:0000256" key="6">
    <source>
        <dbReference type="ARBA" id="ARBA00022989"/>
    </source>
</evidence>
<dbReference type="InterPro" id="IPR013783">
    <property type="entry name" value="Ig-like_fold"/>
</dbReference>
<feature type="compositionally biased region" description="Gly residues" evidence="8">
    <location>
        <begin position="159"/>
        <end position="171"/>
    </location>
</feature>
<dbReference type="NCBIfam" id="TIGR04183">
    <property type="entry name" value="Por_Secre_tail"/>
    <property type="match status" value="1"/>
</dbReference>
<evidence type="ECO:0000256" key="4">
    <source>
        <dbReference type="ARBA" id="ARBA00022837"/>
    </source>
</evidence>
<dbReference type="InterPro" id="IPR050971">
    <property type="entry name" value="Cadherin-domain_protein"/>
</dbReference>
<evidence type="ECO:0000256" key="8">
    <source>
        <dbReference type="SAM" id="MobiDB-lite"/>
    </source>
</evidence>
<dbReference type="PRINTS" id="PR00205">
    <property type="entry name" value="CADHERIN"/>
</dbReference>
<dbReference type="PANTHER" id="PTHR24025:SF31">
    <property type="entry name" value="NEURAL-CADHERIN"/>
    <property type="match status" value="1"/>
</dbReference>
<feature type="domain" description="Cadherin" evidence="10">
    <location>
        <begin position="1268"/>
        <end position="1360"/>
    </location>
</feature>
<evidence type="ECO:0000256" key="9">
    <source>
        <dbReference type="SAM" id="SignalP"/>
    </source>
</evidence>
<comment type="subcellular location">
    <subcellularLocation>
        <location evidence="1">Membrane</location>
    </subcellularLocation>
</comment>
<dbReference type="InterPro" id="IPR026444">
    <property type="entry name" value="Secre_tail"/>
</dbReference>
<dbReference type="RefSeq" id="WP_395419021.1">
    <property type="nucleotide sequence ID" value="NZ_JBIPKE010000020.1"/>
</dbReference>
<dbReference type="EMBL" id="JBIPKE010000020">
    <property type="protein sequence ID" value="MFH6985602.1"/>
    <property type="molecule type" value="Genomic_DNA"/>
</dbReference>
<evidence type="ECO:0000259" key="10">
    <source>
        <dbReference type="PROSITE" id="PS50268"/>
    </source>
</evidence>
<evidence type="ECO:0000313" key="11">
    <source>
        <dbReference type="EMBL" id="MFH6985602.1"/>
    </source>
</evidence>
<dbReference type="SUPFAM" id="SSF49313">
    <property type="entry name" value="Cadherin-like"/>
    <property type="match status" value="3"/>
</dbReference>
<evidence type="ECO:0000256" key="1">
    <source>
        <dbReference type="ARBA" id="ARBA00004370"/>
    </source>
</evidence>
<keyword evidence="12" id="KW-1185">Reference proteome</keyword>
<keyword evidence="5" id="KW-0130">Cell adhesion</keyword>
<dbReference type="InterPro" id="IPR006626">
    <property type="entry name" value="PbH1"/>
</dbReference>
<feature type="compositionally biased region" description="Low complexity" evidence="8">
    <location>
        <begin position="248"/>
        <end position="262"/>
    </location>
</feature>
<evidence type="ECO:0000256" key="3">
    <source>
        <dbReference type="ARBA" id="ARBA00022737"/>
    </source>
</evidence>
<feature type="domain" description="Cadherin" evidence="10">
    <location>
        <begin position="1159"/>
        <end position="1261"/>
    </location>
</feature>
<dbReference type="Gene3D" id="2.60.40.60">
    <property type="entry name" value="Cadherins"/>
    <property type="match status" value="3"/>
</dbReference>
<dbReference type="SMART" id="SM00112">
    <property type="entry name" value="CA"/>
    <property type="match status" value="3"/>
</dbReference>
<keyword evidence="2" id="KW-0812">Transmembrane</keyword>
<feature type="compositionally biased region" description="Gly residues" evidence="8">
    <location>
        <begin position="238"/>
        <end position="247"/>
    </location>
</feature>
<dbReference type="Pfam" id="PF00028">
    <property type="entry name" value="Cadherin"/>
    <property type="match status" value="2"/>
</dbReference>
<reference evidence="11 12" key="1">
    <citation type="journal article" date="2013" name="Int. J. Syst. Evol. Microbiol.">
        <title>Marinoscillum luteum sp. nov., isolated from marine sediment.</title>
        <authorList>
            <person name="Cha I.T."/>
            <person name="Park S.J."/>
            <person name="Kim S.J."/>
            <person name="Kim J.G."/>
            <person name="Jung M.Y."/>
            <person name="Shin K.S."/>
            <person name="Kwon K.K."/>
            <person name="Yang S.H."/>
            <person name="Seo Y.S."/>
            <person name="Rhee S.K."/>
        </authorList>
    </citation>
    <scope>NUCLEOTIDE SEQUENCE [LARGE SCALE GENOMIC DNA]</scope>
    <source>
        <strain evidence="11 12">KCTC 23939</strain>
    </source>
</reference>
<keyword evidence="3" id="KW-0677">Repeat</keyword>
<dbReference type="Proteomes" id="UP001610063">
    <property type="component" value="Unassembled WGS sequence"/>
</dbReference>
<feature type="region of interest" description="Disordered" evidence="8">
    <location>
        <begin position="233"/>
        <end position="266"/>
    </location>
</feature>
<keyword evidence="7" id="KW-0472">Membrane</keyword>
<dbReference type="PANTHER" id="PTHR24025">
    <property type="entry name" value="DESMOGLEIN FAMILY MEMBER"/>
    <property type="match status" value="1"/>
</dbReference>
<keyword evidence="9" id="KW-0732">Signal</keyword>
<organism evidence="11 12">
    <name type="scientific">Marinoscillum luteum</name>
    <dbReference type="NCBI Taxonomy" id="861051"/>
    <lineage>
        <taxon>Bacteria</taxon>
        <taxon>Pseudomonadati</taxon>
        <taxon>Bacteroidota</taxon>
        <taxon>Cytophagia</taxon>
        <taxon>Cytophagales</taxon>
        <taxon>Reichenbachiellaceae</taxon>
        <taxon>Marinoscillum</taxon>
    </lineage>
</organism>
<dbReference type="NCBIfam" id="NF041518">
    <property type="entry name" value="choice_anch_Q"/>
    <property type="match status" value="1"/>
</dbReference>
<proteinExistence type="predicted"/>
<dbReference type="SUPFAM" id="SSF49373">
    <property type="entry name" value="Invasin/intimin cell-adhesion fragments"/>
    <property type="match status" value="5"/>
</dbReference>
<dbReference type="InterPro" id="IPR008964">
    <property type="entry name" value="Invasin/intimin_cell_adhesion"/>
</dbReference>
<dbReference type="Gene3D" id="2.60.40.10">
    <property type="entry name" value="Immunoglobulins"/>
    <property type="match status" value="2"/>
</dbReference>
<dbReference type="Gene3D" id="2.60.40.1080">
    <property type="match status" value="5"/>
</dbReference>
<dbReference type="InterPro" id="IPR015919">
    <property type="entry name" value="Cadherin-like_sf"/>
</dbReference>
<feature type="domain" description="Cadherin" evidence="10">
    <location>
        <begin position="1360"/>
        <end position="1462"/>
    </location>
</feature>
<dbReference type="InterPro" id="IPR002126">
    <property type="entry name" value="Cadherin-like_dom"/>
</dbReference>
<evidence type="ECO:0000313" key="12">
    <source>
        <dbReference type="Proteomes" id="UP001610063"/>
    </source>
</evidence>
<dbReference type="SUPFAM" id="SSF51126">
    <property type="entry name" value="Pectin lyase-like"/>
    <property type="match status" value="2"/>
</dbReference>
<evidence type="ECO:0000256" key="2">
    <source>
        <dbReference type="ARBA" id="ARBA00022692"/>
    </source>
</evidence>
<name>A0ABW7NDN2_9BACT</name>
<protein>
    <submittedName>
        <fullName evidence="11">Cadherin domain-containing protein</fullName>
    </submittedName>
</protein>
<keyword evidence="6" id="KW-1133">Transmembrane helix</keyword>
<feature type="region of interest" description="Disordered" evidence="8">
    <location>
        <begin position="159"/>
        <end position="194"/>
    </location>
</feature>
<accession>A0ABW7NDN2</accession>
<comment type="caution">
    <text evidence="11">The sequence shown here is derived from an EMBL/GenBank/DDBJ whole genome shotgun (WGS) entry which is preliminary data.</text>
</comment>
<evidence type="ECO:0000256" key="7">
    <source>
        <dbReference type="ARBA" id="ARBA00023136"/>
    </source>
</evidence>
<gene>
    <name evidence="11" type="ORF">ACHKAR_19275</name>
</gene>
<feature type="signal peptide" evidence="9">
    <location>
        <begin position="1"/>
        <end position="19"/>
    </location>
</feature>